<reference evidence="2" key="1">
    <citation type="journal article" date="2018" name="Genome Biol.">
        <title>SKESA: strategic k-mer extension for scrupulous assemblies.</title>
        <authorList>
            <person name="Souvorov A."/>
            <person name="Agarwala R."/>
            <person name="Lipman D.J."/>
        </authorList>
    </citation>
    <scope>NUCLEOTIDE SEQUENCE</scope>
    <source>
        <strain evidence="2">Salmonella enterica</strain>
    </source>
</reference>
<organism evidence="2">
    <name type="scientific">Salmonella enterica subsp. enterica serovar Java</name>
    <dbReference type="NCBI Taxonomy" id="224729"/>
    <lineage>
        <taxon>Bacteria</taxon>
        <taxon>Pseudomonadati</taxon>
        <taxon>Pseudomonadota</taxon>
        <taxon>Gammaproteobacteria</taxon>
        <taxon>Enterobacterales</taxon>
        <taxon>Enterobacteriaceae</taxon>
        <taxon>Salmonella</taxon>
    </lineage>
</organism>
<dbReference type="AlphaFoldDB" id="A0A3Y0D9J2"/>
<feature type="compositionally biased region" description="Polar residues" evidence="1">
    <location>
        <begin position="1"/>
        <end position="11"/>
    </location>
</feature>
<comment type="caution">
    <text evidence="2">The sequence shown here is derived from an EMBL/GenBank/DDBJ whole genome shotgun (WGS) entry which is preliminary data.</text>
</comment>
<evidence type="ECO:0000256" key="1">
    <source>
        <dbReference type="SAM" id="MobiDB-lite"/>
    </source>
</evidence>
<accession>A0A3Y0D9J2</accession>
<gene>
    <name evidence="2" type="ORF">G4P72_004760</name>
</gene>
<proteinExistence type="predicted"/>
<reference evidence="2" key="2">
    <citation type="submission" date="2018-07" db="EMBL/GenBank/DDBJ databases">
        <authorList>
            <consortium name="NCBI Pathogen Detection Project"/>
        </authorList>
    </citation>
    <scope>NUCLEOTIDE SEQUENCE</scope>
    <source>
        <strain evidence="2">Salmonella enterica</strain>
    </source>
</reference>
<feature type="non-terminal residue" evidence="2">
    <location>
        <position position="1"/>
    </location>
</feature>
<feature type="region of interest" description="Disordered" evidence="1">
    <location>
        <begin position="1"/>
        <end position="20"/>
    </location>
</feature>
<sequence>YVVPGTRSNGGEQRKNRSHNASVIWPETILKSAFVDNSHPTKVIN</sequence>
<evidence type="ECO:0000313" key="2">
    <source>
        <dbReference type="EMBL" id="HAE7885760.1"/>
    </source>
</evidence>
<name>A0A3Y0D9J2_SALEB</name>
<dbReference type="EMBL" id="DAATBH010000185">
    <property type="protein sequence ID" value="HAE7885760.1"/>
    <property type="molecule type" value="Genomic_DNA"/>
</dbReference>
<protein>
    <submittedName>
        <fullName evidence="2">Transglycosylase</fullName>
    </submittedName>
</protein>